<feature type="region of interest" description="Disordered" evidence="1">
    <location>
        <begin position="231"/>
        <end position="264"/>
    </location>
</feature>
<gene>
    <name evidence="2" type="ORF">AJ78_07763</name>
</gene>
<evidence type="ECO:0000313" key="2">
    <source>
        <dbReference type="EMBL" id="OJD11475.1"/>
    </source>
</evidence>
<feature type="compositionally biased region" description="Polar residues" evidence="1">
    <location>
        <begin position="150"/>
        <end position="173"/>
    </location>
</feature>
<dbReference type="OrthoDB" id="5366332at2759"/>
<reference evidence="2 3" key="1">
    <citation type="submission" date="2015-07" db="EMBL/GenBank/DDBJ databases">
        <title>Emmonsia species relationships and genome sequence.</title>
        <authorList>
            <consortium name="The Broad Institute Genomics Platform"/>
            <person name="Cuomo C.A."/>
            <person name="Munoz J.F."/>
            <person name="Imamovic A."/>
            <person name="Priest M.E."/>
            <person name="Young S."/>
            <person name="Clay O.K."/>
            <person name="McEwen J.G."/>
        </authorList>
    </citation>
    <scope>NUCLEOTIDE SEQUENCE [LARGE SCALE GENOMIC DNA]</scope>
    <source>
        <strain evidence="2 3">UAMH 9510</strain>
    </source>
</reference>
<sequence length="489" mass="54170">MGTFTCKETSDAVIDHHLRLSPIHMREDNVTTPFLYIPSCSQNDGMLSTSIDTVVPPHYASDTAQSPFNISSDAIAYYTTVEATDVKMQHSRSPAISELDPLTPGTTFSTTSNETGPDESRCLIRASANSSSQSSTSSRSRKCKHKESKPNTSISRTSSCSTGRHRSLSQGITSRSSSVNRRKSSKHQSHRAGTYTQILRKGDSVLCHRKEDLVMLHRNSCRIFEFGSAKPDAGAGEGSHTSKHVTPRSKLDRSSTAPTENSLFTTSRIAPLKPNKSCCAASPSLAPLLASSTQSPPTSPAFPSEYASPETERHHNWGPVTCNSPSDGDLQRETLQEYKPIPVTVIDWTSPSTRRREYEKIDRSTRGVRGIWRRIAPRWCQPGYSMTPFFEEGKGGKGMYEGSVRRFRMDVPDRDNKDNNNNGCGGDDATKESEVINPSGNEKAQQSSKVKWKWIESSISTTESIRGKEVRERDSIHGKWRCLSIMRKN</sequence>
<feature type="region of interest" description="Disordered" evidence="1">
    <location>
        <begin position="289"/>
        <end position="319"/>
    </location>
</feature>
<dbReference type="AlphaFoldDB" id="A0A1J9PUC8"/>
<feature type="compositionally biased region" description="Polar residues" evidence="1">
    <location>
        <begin position="436"/>
        <end position="449"/>
    </location>
</feature>
<name>A0A1J9PUC8_9EURO</name>
<evidence type="ECO:0000256" key="1">
    <source>
        <dbReference type="SAM" id="MobiDB-lite"/>
    </source>
</evidence>
<proteinExistence type="predicted"/>
<feature type="compositionally biased region" description="Polar residues" evidence="1">
    <location>
        <begin position="254"/>
        <end position="264"/>
    </location>
</feature>
<dbReference type="VEuPathDB" id="FungiDB:AJ78_07763"/>
<feature type="compositionally biased region" description="Low complexity" evidence="1">
    <location>
        <begin position="125"/>
        <end position="138"/>
    </location>
</feature>
<dbReference type="Proteomes" id="UP000182235">
    <property type="component" value="Unassembled WGS sequence"/>
</dbReference>
<dbReference type="EMBL" id="LGRN01000542">
    <property type="protein sequence ID" value="OJD11475.1"/>
    <property type="molecule type" value="Genomic_DNA"/>
</dbReference>
<evidence type="ECO:0000313" key="3">
    <source>
        <dbReference type="Proteomes" id="UP000182235"/>
    </source>
</evidence>
<protein>
    <submittedName>
        <fullName evidence="2">Uncharacterized protein</fullName>
    </submittedName>
</protein>
<comment type="caution">
    <text evidence="2">The sequence shown here is derived from an EMBL/GenBank/DDBJ whole genome shotgun (WGS) entry which is preliminary data.</text>
</comment>
<feature type="region of interest" description="Disordered" evidence="1">
    <location>
        <begin position="89"/>
        <end position="196"/>
    </location>
</feature>
<feature type="compositionally biased region" description="Low complexity" evidence="1">
    <location>
        <begin position="289"/>
        <end position="304"/>
    </location>
</feature>
<feature type="compositionally biased region" description="Basic residues" evidence="1">
    <location>
        <begin position="180"/>
        <end position="190"/>
    </location>
</feature>
<feature type="compositionally biased region" description="Polar residues" evidence="1">
    <location>
        <begin position="104"/>
        <end position="115"/>
    </location>
</feature>
<organism evidence="2 3">
    <name type="scientific">Emergomyces pasteurianus Ep9510</name>
    <dbReference type="NCBI Taxonomy" id="1447872"/>
    <lineage>
        <taxon>Eukaryota</taxon>
        <taxon>Fungi</taxon>
        <taxon>Dikarya</taxon>
        <taxon>Ascomycota</taxon>
        <taxon>Pezizomycotina</taxon>
        <taxon>Eurotiomycetes</taxon>
        <taxon>Eurotiomycetidae</taxon>
        <taxon>Onygenales</taxon>
        <taxon>Ajellomycetaceae</taxon>
        <taxon>Emergomyces</taxon>
    </lineage>
</organism>
<feature type="region of interest" description="Disordered" evidence="1">
    <location>
        <begin position="410"/>
        <end position="449"/>
    </location>
</feature>
<keyword evidence="3" id="KW-1185">Reference proteome</keyword>
<accession>A0A1J9PUC8</accession>